<feature type="compositionally biased region" description="Polar residues" evidence="1">
    <location>
        <begin position="107"/>
        <end position="126"/>
    </location>
</feature>
<evidence type="ECO:0000256" key="1">
    <source>
        <dbReference type="SAM" id="MobiDB-lite"/>
    </source>
</evidence>
<dbReference type="AlphaFoldDB" id="A0A0A9WHM9"/>
<proteinExistence type="predicted"/>
<organism evidence="2">
    <name type="scientific">Lygus hesperus</name>
    <name type="common">Western plant bug</name>
    <dbReference type="NCBI Taxonomy" id="30085"/>
    <lineage>
        <taxon>Eukaryota</taxon>
        <taxon>Metazoa</taxon>
        <taxon>Ecdysozoa</taxon>
        <taxon>Arthropoda</taxon>
        <taxon>Hexapoda</taxon>
        <taxon>Insecta</taxon>
        <taxon>Pterygota</taxon>
        <taxon>Neoptera</taxon>
        <taxon>Paraneoptera</taxon>
        <taxon>Hemiptera</taxon>
        <taxon>Heteroptera</taxon>
        <taxon>Panheteroptera</taxon>
        <taxon>Cimicomorpha</taxon>
        <taxon>Miridae</taxon>
        <taxon>Mirini</taxon>
        <taxon>Lygus</taxon>
    </lineage>
</organism>
<reference evidence="2" key="1">
    <citation type="journal article" date="2014" name="PLoS ONE">
        <title>Transcriptome-Based Identification of ABC Transporters in the Western Tarnished Plant Bug Lygus hesperus.</title>
        <authorList>
            <person name="Hull J.J."/>
            <person name="Chaney K."/>
            <person name="Geib S.M."/>
            <person name="Fabrick J.A."/>
            <person name="Brent C.S."/>
            <person name="Walsh D."/>
            <person name="Lavine L.C."/>
        </authorList>
    </citation>
    <scope>NUCLEOTIDE SEQUENCE</scope>
</reference>
<feature type="region of interest" description="Disordered" evidence="1">
    <location>
        <begin position="34"/>
        <end position="68"/>
    </location>
</feature>
<reference evidence="2" key="2">
    <citation type="submission" date="2014-07" db="EMBL/GenBank/DDBJ databases">
        <authorList>
            <person name="Hull J."/>
        </authorList>
    </citation>
    <scope>NUCLEOTIDE SEQUENCE</scope>
</reference>
<name>A0A0A9WHM9_LYGHE</name>
<accession>A0A0A9WHM9</accession>
<evidence type="ECO:0000313" key="3">
    <source>
        <dbReference type="EMBL" id="JAG50484.1"/>
    </source>
</evidence>
<sequence>MYFMPAYEYVCVDERCPTTHWLFDEGFRTYTADCEKSKGSGGTREVDDQDEPTPRNQNLKQTMLTTGKSPDANFARAAEERLPPENCTNPIGFSKGNDLGTEEANSEPVTTPVMNCQPSSNQTSSDIPIHAGRLQTNDATESSDYEETEIMLTTTNLSAKAPITIGVTENNINSNSTTAKINDNRTATTFLSDDVSDERWDETSSGSPL</sequence>
<gene>
    <name evidence="2" type="ORF">CM83_23158</name>
</gene>
<reference evidence="3" key="3">
    <citation type="submission" date="2014-09" db="EMBL/GenBank/DDBJ databases">
        <authorList>
            <person name="Magalhaes I.L.F."/>
            <person name="Oliveira U."/>
            <person name="Santos F.R."/>
            <person name="Vidigal T.H.D.A."/>
            <person name="Brescovit A.D."/>
            <person name="Santos A.J."/>
        </authorList>
    </citation>
    <scope>NUCLEOTIDE SEQUENCE</scope>
</reference>
<dbReference type="EMBL" id="GBRD01015342">
    <property type="protein sequence ID" value="JAG50484.1"/>
    <property type="molecule type" value="Transcribed_RNA"/>
</dbReference>
<dbReference type="EMBL" id="GBHO01036693">
    <property type="protein sequence ID" value="JAG06911.1"/>
    <property type="molecule type" value="Transcribed_RNA"/>
</dbReference>
<evidence type="ECO:0000313" key="2">
    <source>
        <dbReference type="EMBL" id="JAG06911.1"/>
    </source>
</evidence>
<feature type="region of interest" description="Disordered" evidence="1">
    <location>
        <begin position="101"/>
        <end position="128"/>
    </location>
</feature>
<protein>
    <submittedName>
        <fullName evidence="2">Uncharacterized protein</fullName>
    </submittedName>
</protein>
<feature type="compositionally biased region" description="Polar residues" evidence="1">
    <location>
        <begin position="54"/>
        <end position="68"/>
    </location>
</feature>